<feature type="binding site" evidence="11">
    <location>
        <begin position="101"/>
        <end position="108"/>
    </location>
    <ligand>
        <name>ATP</name>
        <dbReference type="ChEBI" id="CHEBI:30616"/>
    </ligand>
</feature>
<dbReference type="InterPro" id="IPR027417">
    <property type="entry name" value="P-loop_NTPase"/>
</dbReference>
<dbReference type="GO" id="GO:0140664">
    <property type="term" value="F:ATP-dependent DNA damage sensor activity"/>
    <property type="evidence" value="ECO:0007669"/>
    <property type="project" value="InterPro"/>
</dbReference>
<keyword evidence="6 13" id="KW-0862">Zinc</keyword>
<keyword evidence="2 11" id="KW-0547">Nucleotide-binding</keyword>
<dbReference type="PANTHER" id="PTHR32472:SF10">
    <property type="entry name" value="DNA REPAIR PROTEIN RADA-LIKE PROTEIN"/>
    <property type="match status" value="1"/>
</dbReference>
<gene>
    <name evidence="11 15" type="primary">radA</name>
    <name evidence="15" type="ORF">ENS82_04490</name>
</gene>
<dbReference type="GO" id="GO:0000725">
    <property type="term" value="P:recombinational repair"/>
    <property type="evidence" value="ECO:0007669"/>
    <property type="project" value="UniProtKB-UniRule"/>
</dbReference>
<evidence type="ECO:0000259" key="14">
    <source>
        <dbReference type="PROSITE" id="PS50162"/>
    </source>
</evidence>
<evidence type="ECO:0000256" key="7">
    <source>
        <dbReference type="ARBA" id="ARBA00022840"/>
    </source>
</evidence>
<keyword evidence="8 11" id="KW-0346">Stress response</keyword>
<dbReference type="GO" id="GO:0008270">
    <property type="term" value="F:zinc ion binding"/>
    <property type="evidence" value="ECO:0007669"/>
    <property type="project" value="UniProtKB-KW"/>
</dbReference>
<reference evidence="15" key="1">
    <citation type="journal article" date="2020" name="mSystems">
        <title>Genome- and Community-Level Interaction Insights into Carbon Utilization and Element Cycling Functions of Hydrothermarchaeota in Hydrothermal Sediment.</title>
        <authorList>
            <person name="Zhou Z."/>
            <person name="Liu Y."/>
            <person name="Xu W."/>
            <person name="Pan J."/>
            <person name="Luo Z.H."/>
            <person name="Li M."/>
        </authorList>
    </citation>
    <scope>NUCLEOTIDE SEQUENCE [LARGE SCALE GENOMIC DNA]</scope>
    <source>
        <strain evidence="15">SpSt-524</strain>
    </source>
</reference>
<dbReference type="SUPFAM" id="SSF54211">
    <property type="entry name" value="Ribosomal protein S5 domain 2-like"/>
    <property type="match status" value="1"/>
</dbReference>
<evidence type="ECO:0000313" key="15">
    <source>
        <dbReference type="EMBL" id="HFG19967.1"/>
    </source>
</evidence>
<feature type="region of interest" description="Lon-protease-like" evidence="11">
    <location>
        <begin position="351"/>
        <end position="438"/>
    </location>
</feature>
<dbReference type="GO" id="GO:0005829">
    <property type="term" value="C:cytosol"/>
    <property type="evidence" value="ECO:0007669"/>
    <property type="project" value="TreeGrafter"/>
</dbReference>
<comment type="domain">
    <text evidence="11">The middle region has homology to RecA with ATPase motifs including the RadA KNRFG motif, while the C-terminus is homologous to Lon protease.</text>
</comment>
<dbReference type="EMBL" id="DSWI01000011">
    <property type="protein sequence ID" value="HFG19967.1"/>
    <property type="molecule type" value="Genomic_DNA"/>
</dbReference>
<dbReference type="InterPro" id="IPR041166">
    <property type="entry name" value="Rubredoxin_2"/>
</dbReference>
<keyword evidence="1 11" id="KW-0479">Metal-binding</keyword>
<dbReference type="PROSITE" id="PS50162">
    <property type="entry name" value="RECA_2"/>
    <property type="match status" value="1"/>
</dbReference>
<keyword evidence="7 11" id="KW-0067">ATP-binding</keyword>
<organism evidence="15">
    <name type="scientific">Meiothermus ruber</name>
    <dbReference type="NCBI Taxonomy" id="277"/>
    <lineage>
        <taxon>Bacteria</taxon>
        <taxon>Thermotogati</taxon>
        <taxon>Deinococcota</taxon>
        <taxon>Deinococci</taxon>
        <taxon>Thermales</taxon>
        <taxon>Thermaceae</taxon>
        <taxon>Meiothermus</taxon>
    </lineage>
</organism>
<sequence length="438" mass="46500">MARASIQFRCTECGYKSVKALGRCPNCGAWDSFEEEAPSLKSVGTGKAGVARPRPLPNPAALTRLEDVPEGGEVRFSSRIGELDRVLGGGFVPGEVLLLGGEPGVGKSTLLLQVAQQMLEAGRRVVYLAGEESPGQIRLRAKRLGISGGLELLRETELEAMLATLEAAPPEFLVVDSIQTIETTASPGSLVAVRDATAALTRFAKHHQVTTVLVGHVTKEGIVAGPKVIEHVVDATLYLETAGNFRVLRSSKNRFGPVGEMGVFSMLHEGMEEVANPSAAFLAERPLGAPGSVVALSLSGERALALEVQALAARTPFPAPRRVSQGLDSRRVDVVLAVLERRLNLPLGNLDIYVNLAGGLRVFDPGLDLAVGLAVYSAVVGRPLPQDVAVVGEVGLAGELRSVEGLERRLREGQRAGFERLVHPPQFKSLEAAVSKFL</sequence>
<evidence type="ECO:0000256" key="3">
    <source>
        <dbReference type="ARBA" id="ARBA00022763"/>
    </source>
</evidence>
<dbReference type="Pfam" id="PF18073">
    <property type="entry name" value="Zn_ribbon_LapB"/>
    <property type="match status" value="1"/>
</dbReference>
<dbReference type="Gene3D" id="3.40.50.300">
    <property type="entry name" value="P-loop containing nucleotide triphosphate hydrolases"/>
    <property type="match status" value="1"/>
</dbReference>
<dbReference type="GO" id="GO:0005524">
    <property type="term" value="F:ATP binding"/>
    <property type="evidence" value="ECO:0007669"/>
    <property type="project" value="UniProtKB-UniRule"/>
</dbReference>
<proteinExistence type="inferred from homology"/>
<evidence type="ECO:0000256" key="9">
    <source>
        <dbReference type="ARBA" id="ARBA00023125"/>
    </source>
</evidence>
<keyword evidence="9 11" id="KW-0238">DNA-binding</keyword>
<evidence type="ECO:0000256" key="4">
    <source>
        <dbReference type="ARBA" id="ARBA00022771"/>
    </source>
</evidence>
<dbReference type="Pfam" id="PF13481">
    <property type="entry name" value="AAA_25"/>
    <property type="match status" value="1"/>
</dbReference>
<keyword evidence="5" id="KW-0378">Hydrolase</keyword>
<keyword evidence="10 11" id="KW-0234">DNA repair</keyword>
<evidence type="ECO:0000256" key="2">
    <source>
        <dbReference type="ARBA" id="ARBA00022741"/>
    </source>
</evidence>
<dbReference type="Pfam" id="PF13541">
    <property type="entry name" value="ChlI"/>
    <property type="match status" value="1"/>
</dbReference>
<dbReference type="PRINTS" id="PR01874">
    <property type="entry name" value="DNAREPAIRADA"/>
</dbReference>
<evidence type="ECO:0000256" key="6">
    <source>
        <dbReference type="ARBA" id="ARBA00022833"/>
    </source>
</evidence>
<evidence type="ECO:0000256" key="1">
    <source>
        <dbReference type="ARBA" id="ARBA00022723"/>
    </source>
</evidence>
<comment type="function">
    <text evidence="13">DNA-dependent ATPase involved in processing of recombination intermediates, plays a role in repairing DNA breaks. Stimulates the branch migration of RecA-mediated strand transfer reactions, allowing the 3' invading strand to extend heteroduplex DNA faster. Binds ssDNA in the presence of ADP but not other nucleotides, has ATPase activity that is stimulated by ssDNA and various branched DNA structures, but inhibited by SSB. Does not have RecA's homology-searching function.</text>
</comment>
<dbReference type="GO" id="GO:0016787">
    <property type="term" value="F:hydrolase activity"/>
    <property type="evidence" value="ECO:0007669"/>
    <property type="project" value="UniProtKB-KW"/>
</dbReference>
<dbReference type="InterPro" id="IPR020588">
    <property type="entry name" value="RecA_ATP-bd"/>
</dbReference>
<dbReference type="Gene3D" id="3.30.230.10">
    <property type="match status" value="1"/>
</dbReference>
<evidence type="ECO:0000256" key="8">
    <source>
        <dbReference type="ARBA" id="ARBA00023016"/>
    </source>
</evidence>
<dbReference type="PANTHER" id="PTHR32472">
    <property type="entry name" value="DNA REPAIR PROTEIN RADA"/>
    <property type="match status" value="1"/>
</dbReference>
<feature type="domain" description="RecA family profile 1" evidence="14">
    <location>
        <begin position="72"/>
        <end position="217"/>
    </location>
</feature>
<dbReference type="GO" id="GO:0003684">
    <property type="term" value="F:damaged DNA binding"/>
    <property type="evidence" value="ECO:0007669"/>
    <property type="project" value="InterPro"/>
</dbReference>
<comment type="caution">
    <text evidence="15">The sequence shown here is derived from an EMBL/GenBank/DDBJ whole genome shotgun (WGS) entry which is preliminary data.</text>
</comment>
<protein>
    <recommendedName>
        <fullName evidence="11 12">DNA repair protein RadA</fullName>
    </recommendedName>
</protein>
<dbReference type="SUPFAM" id="SSF52540">
    <property type="entry name" value="P-loop containing nucleoside triphosphate hydrolases"/>
    <property type="match status" value="1"/>
</dbReference>
<evidence type="ECO:0000256" key="13">
    <source>
        <dbReference type="RuleBase" id="RU003555"/>
    </source>
</evidence>
<comment type="similarity">
    <text evidence="11 13">Belongs to the RecA family. RadA subfamily.</text>
</comment>
<dbReference type="AlphaFoldDB" id="A0A7C3DVW5"/>
<accession>A0A7C3DVW5</accession>
<evidence type="ECO:0000256" key="11">
    <source>
        <dbReference type="HAMAP-Rule" id="MF_01498"/>
    </source>
</evidence>
<dbReference type="SMART" id="SM00382">
    <property type="entry name" value="AAA"/>
    <property type="match status" value="1"/>
</dbReference>
<feature type="short sequence motif" description="RadA KNRFG motif" evidence="11">
    <location>
        <begin position="252"/>
        <end position="256"/>
    </location>
</feature>
<dbReference type="HAMAP" id="MF_01498">
    <property type="entry name" value="RadA_bact"/>
    <property type="match status" value="1"/>
</dbReference>
<dbReference type="InterPro" id="IPR003593">
    <property type="entry name" value="AAA+_ATPase"/>
</dbReference>
<dbReference type="NCBIfam" id="TIGR00416">
    <property type="entry name" value="sms"/>
    <property type="match status" value="1"/>
</dbReference>
<dbReference type="InterPro" id="IPR004504">
    <property type="entry name" value="DNA_repair_RadA"/>
</dbReference>
<keyword evidence="3 11" id="KW-0227">DNA damage</keyword>
<evidence type="ECO:0000256" key="12">
    <source>
        <dbReference type="NCBIfam" id="TIGR00416"/>
    </source>
</evidence>
<evidence type="ECO:0000256" key="10">
    <source>
        <dbReference type="ARBA" id="ARBA00023204"/>
    </source>
</evidence>
<dbReference type="InterPro" id="IPR014721">
    <property type="entry name" value="Ribsml_uS5_D2-typ_fold_subgr"/>
</dbReference>
<comment type="function">
    <text evidence="11">Plays a role in repairing double-strand DNA breaks, probably involving stabilizing or processing branched DNA or blocked replication forks.</text>
</comment>
<keyword evidence="4 13" id="KW-0863">Zinc-finger</keyword>
<dbReference type="InterPro" id="IPR020568">
    <property type="entry name" value="Ribosomal_Su5_D2-typ_SF"/>
</dbReference>
<name>A0A7C3DVW5_MEIRU</name>
<evidence type="ECO:0000256" key="5">
    <source>
        <dbReference type="ARBA" id="ARBA00022801"/>
    </source>
</evidence>
<dbReference type="RefSeq" id="WP_409654695.1">
    <property type="nucleotide sequence ID" value="NZ_JBKBUW010000006.1"/>
</dbReference>